<keyword evidence="2" id="KW-0677">Repeat</keyword>
<accession>A0A9Q0LXF3</accession>
<organism evidence="3 4">
    <name type="scientific">Anaeramoeba ignava</name>
    <name type="common">Anaerobic marine amoeba</name>
    <dbReference type="NCBI Taxonomy" id="1746090"/>
    <lineage>
        <taxon>Eukaryota</taxon>
        <taxon>Metamonada</taxon>
        <taxon>Anaeramoebidae</taxon>
        <taxon>Anaeramoeba</taxon>
    </lineage>
</organism>
<dbReference type="PANTHER" id="PTHR46093:SF18">
    <property type="entry name" value="FIBRONECTIN TYPE-III DOMAIN-CONTAINING PROTEIN"/>
    <property type="match status" value="1"/>
</dbReference>
<dbReference type="SMART" id="SM00612">
    <property type="entry name" value="Kelch"/>
    <property type="match status" value="3"/>
</dbReference>
<keyword evidence="1" id="KW-0880">Kelch repeat</keyword>
<dbReference type="Pfam" id="PF24681">
    <property type="entry name" value="Kelch_KLHDC2_KLHL20_DRC7"/>
    <property type="match status" value="1"/>
</dbReference>
<dbReference type="SUPFAM" id="SSF117281">
    <property type="entry name" value="Kelch motif"/>
    <property type="match status" value="1"/>
</dbReference>
<dbReference type="Proteomes" id="UP001149090">
    <property type="component" value="Unassembled WGS sequence"/>
</dbReference>
<comment type="caution">
    <text evidence="3">The sequence shown here is derived from an EMBL/GenBank/DDBJ whole genome shotgun (WGS) entry which is preliminary data.</text>
</comment>
<dbReference type="AlphaFoldDB" id="A0A9Q0LXF3"/>
<dbReference type="InterPro" id="IPR006652">
    <property type="entry name" value="Kelch_1"/>
</dbReference>
<reference evidence="3" key="1">
    <citation type="submission" date="2022-10" db="EMBL/GenBank/DDBJ databases">
        <title>Novel sulphate-reducing endosymbionts in the free-living metamonad Anaeramoeba.</title>
        <authorList>
            <person name="Jerlstrom-Hultqvist J."/>
            <person name="Cepicka I."/>
            <person name="Gallot-Lavallee L."/>
            <person name="Salas-Leiva D."/>
            <person name="Curtis B.A."/>
            <person name="Zahonova K."/>
            <person name="Pipaliya S."/>
            <person name="Dacks J."/>
            <person name="Roger A.J."/>
        </authorList>
    </citation>
    <scope>NUCLEOTIDE SEQUENCE</scope>
    <source>
        <strain evidence="3">BMAN</strain>
    </source>
</reference>
<evidence type="ECO:0000313" key="3">
    <source>
        <dbReference type="EMBL" id="KAJ5080386.1"/>
    </source>
</evidence>
<evidence type="ECO:0000313" key="4">
    <source>
        <dbReference type="Proteomes" id="UP001149090"/>
    </source>
</evidence>
<sequence length="340" mass="39947">MDKKSLDIDIWNWHKVEMDPTDQPDNSCKSGFVGISDSEILVMYGWSGYRCNSDIHILNIESRSWKRLETTGKVPCPRYGMTTLFNKGKIYVFGGYNLNSYLDDFFELDLKTYNWKSLPQEPKGRHSHVAFFHNDEMIIFGGRLNHDGVRTNDMWYYTLNEKKWREVKGFGEVPAERSSHVGVLFENQIYIFGGVDLNEDALNDLYSYSLDFCHWRKIILPSDFLIPPPCSSPTALLYKSRMIIVGGQYRLSSKREDFDETFEFDLIENKWKKKKIYFKIPRRSCHNATILNNSIIIFGGEFMEREHSFKHLNDVWKLDLVKDIQSELMNFLELDIFADI</sequence>
<dbReference type="PANTHER" id="PTHR46093">
    <property type="entry name" value="ACYL-COA-BINDING DOMAIN-CONTAINING PROTEIN 5"/>
    <property type="match status" value="1"/>
</dbReference>
<dbReference type="EMBL" id="JAPDFW010000011">
    <property type="protein sequence ID" value="KAJ5080386.1"/>
    <property type="molecule type" value="Genomic_DNA"/>
</dbReference>
<dbReference type="InterPro" id="IPR015915">
    <property type="entry name" value="Kelch-typ_b-propeller"/>
</dbReference>
<evidence type="ECO:0000256" key="1">
    <source>
        <dbReference type="ARBA" id="ARBA00022441"/>
    </source>
</evidence>
<protein>
    <submittedName>
        <fullName evidence="3">Kelch domain-containing protein</fullName>
    </submittedName>
</protein>
<dbReference type="Gene3D" id="2.120.10.80">
    <property type="entry name" value="Kelch-type beta propeller"/>
    <property type="match status" value="2"/>
</dbReference>
<keyword evidence="4" id="KW-1185">Reference proteome</keyword>
<proteinExistence type="predicted"/>
<name>A0A9Q0LXF3_ANAIG</name>
<evidence type="ECO:0000256" key="2">
    <source>
        <dbReference type="ARBA" id="ARBA00022737"/>
    </source>
</evidence>
<dbReference type="OrthoDB" id="6671425at2759"/>
<gene>
    <name evidence="3" type="ORF">M0811_03871</name>
</gene>
<dbReference type="OMA" id="TLFRCWG"/>